<dbReference type="RefSeq" id="WP_164365688.1">
    <property type="nucleotide sequence ID" value="NZ_CP066776.1"/>
</dbReference>
<accession>A0A6B3L988</accession>
<evidence type="ECO:0000313" key="1">
    <source>
        <dbReference type="EMBL" id="QQL45421.1"/>
    </source>
</evidence>
<reference evidence="1 2" key="1">
    <citation type="submission" date="2020-12" db="EMBL/GenBank/DDBJ databases">
        <title>Sulforoseuscoccus oceanibium gen. nov., sp. nov., a representative of the phylum Verrucomicrobia with special cytoplasmic membrane, and proposal of Sulforoseuscoccusaceae fam. nov.</title>
        <authorList>
            <person name="Xi F."/>
        </authorList>
    </citation>
    <scope>NUCLEOTIDE SEQUENCE [LARGE SCALE GENOMIC DNA]</scope>
    <source>
        <strain evidence="1 2">T37</strain>
    </source>
</reference>
<dbReference type="EMBL" id="CP066776">
    <property type="protein sequence ID" value="QQL45421.1"/>
    <property type="molecule type" value="Genomic_DNA"/>
</dbReference>
<organism evidence="1 2">
    <name type="scientific">Sulfuriroseicoccus oceanibius</name>
    <dbReference type="NCBI Taxonomy" id="2707525"/>
    <lineage>
        <taxon>Bacteria</taxon>
        <taxon>Pseudomonadati</taxon>
        <taxon>Verrucomicrobiota</taxon>
        <taxon>Verrucomicrobiia</taxon>
        <taxon>Verrucomicrobiales</taxon>
        <taxon>Verrucomicrobiaceae</taxon>
        <taxon>Sulfuriroseicoccus</taxon>
    </lineage>
</organism>
<proteinExistence type="predicted"/>
<name>A0A6B3L988_9BACT</name>
<sequence>MTNQGVEARMVVDEYAGRKEYVTLSDQDGRFELLGKKGARVRVKVSLSGYAPTTDDRIGTNVSARTIYYAPESKPAPAYAPPTKDHPQVFVLRKRSPGANLGYAESSRVRIKRSGEAKEIALDVEGKRLGIDVRCWSAAPVPFSHDKYDWRAEIRVVEGKLQPITEDEPITSPTEGYLPVFCIELPKDTEANWLRSSPRGTRDFWVKFNDGTYAKAEIVVRTGRKHEVDVELWYNLDGDNNFESE</sequence>
<gene>
    <name evidence="1" type="ORF">G3M56_002180</name>
</gene>
<dbReference type="Proteomes" id="UP000475117">
    <property type="component" value="Chromosome"/>
</dbReference>
<dbReference type="KEGG" id="soa:G3M56_002180"/>
<protein>
    <submittedName>
        <fullName evidence="1">Uncharacterized protein</fullName>
    </submittedName>
</protein>
<evidence type="ECO:0000313" key="2">
    <source>
        <dbReference type="Proteomes" id="UP000475117"/>
    </source>
</evidence>
<keyword evidence="2" id="KW-1185">Reference proteome</keyword>
<dbReference type="AlphaFoldDB" id="A0A6B3L988"/>